<dbReference type="Proteomes" id="UP001221302">
    <property type="component" value="Unassembled WGS sequence"/>
</dbReference>
<evidence type="ECO:0000256" key="3">
    <source>
        <dbReference type="ARBA" id="ARBA00022553"/>
    </source>
</evidence>
<dbReference type="Pfam" id="PF00072">
    <property type="entry name" value="Response_reg"/>
    <property type="match status" value="1"/>
</dbReference>
<dbReference type="SUPFAM" id="SSF55785">
    <property type="entry name" value="PYP-like sensor domain (PAS domain)"/>
    <property type="match status" value="1"/>
</dbReference>
<feature type="domain" description="PAC" evidence="10">
    <location>
        <begin position="275"/>
        <end position="327"/>
    </location>
</feature>
<dbReference type="PROSITE" id="PS50109">
    <property type="entry name" value="HIS_KIN"/>
    <property type="match status" value="1"/>
</dbReference>
<dbReference type="PANTHER" id="PTHR45339">
    <property type="entry name" value="HYBRID SIGNAL TRANSDUCTION HISTIDINE KINASE J"/>
    <property type="match status" value="1"/>
</dbReference>
<dbReference type="InterPro" id="IPR036890">
    <property type="entry name" value="HATPase_C_sf"/>
</dbReference>
<dbReference type="Pfam" id="PF00989">
    <property type="entry name" value="PAS"/>
    <property type="match status" value="1"/>
</dbReference>
<dbReference type="InterPro" id="IPR003594">
    <property type="entry name" value="HATPase_dom"/>
</dbReference>
<dbReference type="FunFam" id="3.30.565.10:FF:000010">
    <property type="entry name" value="Sensor histidine kinase RcsC"/>
    <property type="match status" value="1"/>
</dbReference>
<reference evidence="11" key="1">
    <citation type="submission" date="2023-03" db="EMBL/GenBank/DDBJ databases">
        <title>Stygiobacter electus gen. nov., sp. nov., facultatively anaerobic thermotolerant bacterium of the class Ignavibacteria from a well of Yessentuki mineral water deposit.</title>
        <authorList>
            <person name="Podosokorskaya O.A."/>
            <person name="Elcheninov A.G."/>
            <person name="Petrova N.F."/>
            <person name="Zavarzina D.G."/>
            <person name="Kublanov I.V."/>
            <person name="Merkel A.Y."/>
        </authorList>
    </citation>
    <scope>NUCLEOTIDE SEQUENCE</scope>
    <source>
        <strain evidence="11">09-Me</strain>
    </source>
</reference>
<evidence type="ECO:0000313" key="11">
    <source>
        <dbReference type="EMBL" id="MDF1612973.1"/>
    </source>
</evidence>
<dbReference type="InterPro" id="IPR004358">
    <property type="entry name" value="Sig_transdc_His_kin-like_C"/>
</dbReference>
<dbReference type="Pfam" id="PF00512">
    <property type="entry name" value="HisKA"/>
    <property type="match status" value="1"/>
</dbReference>
<feature type="domain" description="Histidine kinase" evidence="7">
    <location>
        <begin position="359"/>
        <end position="581"/>
    </location>
</feature>
<feature type="domain" description="PAS" evidence="9">
    <location>
        <begin position="202"/>
        <end position="243"/>
    </location>
</feature>
<dbReference type="InterPro" id="IPR001789">
    <property type="entry name" value="Sig_transdc_resp-reg_receiver"/>
</dbReference>
<evidence type="ECO:0000256" key="2">
    <source>
        <dbReference type="ARBA" id="ARBA00012438"/>
    </source>
</evidence>
<dbReference type="InterPro" id="IPR005467">
    <property type="entry name" value="His_kinase_dom"/>
</dbReference>
<dbReference type="SUPFAM" id="SSF47384">
    <property type="entry name" value="Homodimeric domain of signal transducing histidine kinase"/>
    <property type="match status" value="1"/>
</dbReference>
<dbReference type="PANTHER" id="PTHR45339:SF1">
    <property type="entry name" value="HYBRID SIGNAL TRANSDUCTION HISTIDINE KINASE J"/>
    <property type="match status" value="1"/>
</dbReference>
<dbReference type="InterPro" id="IPR003661">
    <property type="entry name" value="HisK_dim/P_dom"/>
</dbReference>
<dbReference type="NCBIfam" id="TIGR00229">
    <property type="entry name" value="sensory_box"/>
    <property type="match status" value="1"/>
</dbReference>
<gene>
    <name evidence="11" type="ORF">P0M35_12480</name>
</gene>
<feature type="transmembrane region" description="Helical" evidence="6">
    <location>
        <begin position="31"/>
        <end position="48"/>
    </location>
</feature>
<organism evidence="11 12">
    <name type="scientific">Stygiobacter electus</name>
    <dbReference type="NCBI Taxonomy" id="3032292"/>
    <lineage>
        <taxon>Bacteria</taxon>
        <taxon>Pseudomonadati</taxon>
        <taxon>Ignavibacteriota</taxon>
        <taxon>Ignavibacteria</taxon>
        <taxon>Ignavibacteriales</taxon>
        <taxon>Melioribacteraceae</taxon>
        <taxon>Stygiobacter</taxon>
    </lineage>
</organism>
<dbReference type="Gene3D" id="3.40.50.2300">
    <property type="match status" value="1"/>
</dbReference>
<dbReference type="Gene3D" id="3.30.565.10">
    <property type="entry name" value="Histidine kinase-like ATPase, C-terminal domain"/>
    <property type="match status" value="1"/>
</dbReference>
<dbReference type="GO" id="GO:0000155">
    <property type="term" value="F:phosphorelay sensor kinase activity"/>
    <property type="evidence" value="ECO:0007669"/>
    <property type="project" value="InterPro"/>
</dbReference>
<dbReference type="InterPro" id="IPR011006">
    <property type="entry name" value="CheY-like_superfamily"/>
</dbReference>
<proteinExistence type="predicted"/>
<evidence type="ECO:0000256" key="6">
    <source>
        <dbReference type="SAM" id="Phobius"/>
    </source>
</evidence>
<dbReference type="InterPro" id="IPR000700">
    <property type="entry name" value="PAS-assoc_C"/>
</dbReference>
<dbReference type="Gene3D" id="3.30.450.20">
    <property type="entry name" value="PAS domain"/>
    <property type="match status" value="1"/>
</dbReference>
<feature type="transmembrane region" description="Helical" evidence="6">
    <location>
        <begin position="113"/>
        <end position="130"/>
    </location>
</feature>
<evidence type="ECO:0000256" key="5">
    <source>
        <dbReference type="PROSITE-ProRule" id="PRU00169"/>
    </source>
</evidence>
<protein>
    <recommendedName>
        <fullName evidence="2">histidine kinase</fullName>
        <ecNumber evidence="2">2.7.13.3</ecNumber>
    </recommendedName>
</protein>
<dbReference type="EC" id="2.7.13.3" evidence="2"/>
<evidence type="ECO:0000259" key="8">
    <source>
        <dbReference type="PROSITE" id="PS50110"/>
    </source>
</evidence>
<dbReference type="CDD" id="cd17546">
    <property type="entry name" value="REC_hyHK_CKI1_RcsC-like"/>
    <property type="match status" value="1"/>
</dbReference>
<dbReference type="Pfam" id="PF02518">
    <property type="entry name" value="HATPase_c"/>
    <property type="match status" value="1"/>
</dbReference>
<dbReference type="RefSeq" id="WP_321536744.1">
    <property type="nucleotide sequence ID" value="NZ_JARGDL010000022.1"/>
</dbReference>
<feature type="transmembrane region" description="Helical" evidence="6">
    <location>
        <begin position="54"/>
        <end position="75"/>
    </location>
</feature>
<evidence type="ECO:0000256" key="4">
    <source>
        <dbReference type="ARBA" id="ARBA00023012"/>
    </source>
</evidence>
<name>A0AAE3TD21_9BACT</name>
<evidence type="ECO:0000259" key="10">
    <source>
        <dbReference type="PROSITE" id="PS50113"/>
    </source>
</evidence>
<comment type="caution">
    <text evidence="11">The sequence shown here is derived from an EMBL/GenBank/DDBJ whole genome shotgun (WGS) entry which is preliminary data.</text>
</comment>
<dbReference type="PROSITE" id="PS50110">
    <property type="entry name" value="RESPONSE_REGULATORY"/>
    <property type="match status" value="1"/>
</dbReference>
<dbReference type="PROSITE" id="PS50112">
    <property type="entry name" value="PAS"/>
    <property type="match status" value="1"/>
</dbReference>
<dbReference type="SMART" id="SM00448">
    <property type="entry name" value="REC"/>
    <property type="match status" value="1"/>
</dbReference>
<dbReference type="SMART" id="SM00387">
    <property type="entry name" value="HATPase_c"/>
    <property type="match status" value="1"/>
</dbReference>
<feature type="domain" description="Response regulatory" evidence="8">
    <location>
        <begin position="618"/>
        <end position="735"/>
    </location>
</feature>
<dbReference type="PRINTS" id="PR00344">
    <property type="entry name" value="BCTRLSENSOR"/>
</dbReference>
<dbReference type="GO" id="GO:0006355">
    <property type="term" value="P:regulation of DNA-templated transcription"/>
    <property type="evidence" value="ECO:0007669"/>
    <property type="project" value="InterPro"/>
</dbReference>
<keyword evidence="6" id="KW-1133">Transmembrane helix</keyword>
<comment type="catalytic activity">
    <reaction evidence="1">
        <text>ATP + protein L-histidine = ADP + protein N-phospho-L-histidine.</text>
        <dbReference type="EC" id="2.7.13.3"/>
    </reaction>
</comment>
<keyword evidence="12" id="KW-1185">Reference proteome</keyword>
<dbReference type="CDD" id="cd00130">
    <property type="entry name" value="PAS"/>
    <property type="match status" value="1"/>
</dbReference>
<feature type="modified residue" description="4-aspartylphosphate" evidence="5">
    <location>
        <position position="667"/>
    </location>
</feature>
<evidence type="ECO:0000313" key="12">
    <source>
        <dbReference type="Proteomes" id="UP001221302"/>
    </source>
</evidence>
<dbReference type="CDD" id="cd16922">
    <property type="entry name" value="HATPase_EvgS-ArcB-TorS-like"/>
    <property type="match status" value="1"/>
</dbReference>
<feature type="transmembrane region" description="Helical" evidence="6">
    <location>
        <begin position="167"/>
        <end position="185"/>
    </location>
</feature>
<keyword evidence="3 5" id="KW-0597">Phosphoprotein</keyword>
<dbReference type="SUPFAM" id="SSF55874">
    <property type="entry name" value="ATPase domain of HSP90 chaperone/DNA topoisomerase II/histidine kinase"/>
    <property type="match status" value="1"/>
</dbReference>
<dbReference type="InterPro" id="IPR000014">
    <property type="entry name" value="PAS"/>
</dbReference>
<dbReference type="Gene3D" id="1.10.287.130">
    <property type="match status" value="1"/>
</dbReference>
<evidence type="ECO:0000259" key="9">
    <source>
        <dbReference type="PROSITE" id="PS50112"/>
    </source>
</evidence>
<dbReference type="SUPFAM" id="SSF52172">
    <property type="entry name" value="CheY-like"/>
    <property type="match status" value="1"/>
</dbReference>
<dbReference type="SMART" id="SM00091">
    <property type="entry name" value="PAS"/>
    <property type="match status" value="1"/>
</dbReference>
<evidence type="ECO:0000256" key="1">
    <source>
        <dbReference type="ARBA" id="ARBA00000085"/>
    </source>
</evidence>
<dbReference type="InterPro" id="IPR013767">
    <property type="entry name" value="PAS_fold"/>
</dbReference>
<sequence length="739" mass="84052">MKQNIKNTIELKSLEYFKEESRKSLIEPFQLLAKFVVIAGIVALFFEYRFFQNINYITLTTRVGSIFISIILLIVSYTNFGKKYPVILIHILLFTIVASFGVIIYLYPRTIVFNSQIISLIIFIAALFLSWEFSNQIIVAIYYNIVFALSILISSKQIFLLPNLVESVILVLIISIIAIVASYINNELRKEAIIKNFLIARSEKKFRSLVENSAEGIFQFTPDGKLITANPSLLKLLGFQYEDDLRKYSVPDDIFVRKSDWDLLIKLLEKQGRVRNYRVPFKKKDGNEITVRMNVRKNEDDENYPLLYEGSLQDITQQVQAELDKQKALEALRLEKIKADTAAKKAQQESQFKTKFLANMSHEVRTPMNSVMGFLTLIENDLFESVDELKSFAKDARIAADSLLGIINNILDLSKVEAGKMELDIVEFNIRDEVSKVITIMSQQAKAKGLQIEEYIHPSIPQTVFGDPTRFRQIIINLLGNAIKFTEQGKVGVEIIPKSQTDEFIELQTTVYDTGPGIPSDKLNMLFEPFMQIKGKKSAKEGSGLGLMITKEFVKLMQGEITVESKVDVGSKFIFTAKFQLKNEVVNQQIEEKEQTESVDIVERNNNITEVESSAQKRLLLVEDNPISRSLESKILKEVGYDVEAVASGIEAIEAVKTGRFNLVLMDVEMSGMDGLEATKKIRQLEEPFNKIPIIAVTAHSSMNDRTRCLSAGMDDYISKPINIHFLKITIDQWLNVQR</sequence>
<feature type="transmembrane region" description="Helical" evidence="6">
    <location>
        <begin position="87"/>
        <end position="107"/>
    </location>
</feature>
<dbReference type="SMART" id="SM00388">
    <property type="entry name" value="HisKA"/>
    <property type="match status" value="1"/>
</dbReference>
<feature type="transmembrane region" description="Helical" evidence="6">
    <location>
        <begin position="137"/>
        <end position="155"/>
    </location>
</feature>
<dbReference type="CDD" id="cd00082">
    <property type="entry name" value="HisKA"/>
    <property type="match status" value="1"/>
</dbReference>
<dbReference type="InterPro" id="IPR036097">
    <property type="entry name" value="HisK_dim/P_sf"/>
</dbReference>
<keyword evidence="6" id="KW-0812">Transmembrane</keyword>
<accession>A0AAE3TD21</accession>
<keyword evidence="4" id="KW-0902">Two-component regulatory system</keyword>
<dbReference type="InterPro" id="IPR035965">
    <property type="entry name" value="PAS-like_dom_sf"/>
</dbReference>
<dbReference type="PROSITE" id="PS50113">
    <property type="entry name" value="PAC"/>
    <property type="match status" value="1"/>
</dbReference>
<keyword evidence="6" id="KW-0472">Membrane</keyword>
<dbReference type="AlphaFoldDB" id="A0AAE3TD21"/>
<evidence type="ECO:0000259" key="7">
    <source>
        <dbReference type="PROSITE" id="PS50109"/>
    </source>
</evidence>
<dbReference type="EMBL" id="JARGDL010000022">
    <property type="protein sequence ID" value="MDF1612973.1"/>
    <property type="molecule type" value="Genomic_DNA"/>
</dbReference>